<dbReference type="CDD" id="cd03801">
    <property type="entry name" value="GT4_PimA-like"/>
    <property type="match status" value="1"/>
</dbReference>
<accession>A0A7W7Z2Y6</accession>
<dbReference type="Gene3D" id="3.40.50.2000">
    <property type="entry name" value="Glycogen Phosphorylase B"/>
    <property type="match status" value="1"/>
</dbReference>
<keyword evidence="2" id="KW-0808">Transferase</keyword>
<dbReference type="SUPFAM" id="SSF53756">
    <property type="entry name" value="UDP-Glycosyltransferase/glycogen phosphorylase"/>
    <property type="match status" value="1"/>
</dbReference>
<sequence length="1143" mass="125080">MVIAEGLFQAAPPSDFDICIVGGFLSDDIVPQPGGPGQGKSREAEKRVCCWGSGLLAPGALTASGADRLAILAVRGPLTASALRPGESIPVGEPALLLPALYQPRRDVRYLGKSVCVPDHDDNRPDREILEASGCDLVLRPPVEAKQPAIHGFIDALASAGFVLAGAFHGATIAAAYGTPFAFWGEADDEQPFAWRDFCGLLRIALTVHPDLESARAGYASIKPALKIPVTWPILTRSPFPLRMSGVVEVLNYELAAGIFDAADYKAALDGFTAQASQLHRAAGSAKARRDANGGTGVRGLLLQRHRSPETSAERLPSADEGAADADGRDAEDMVARNGMGQADNIDKLVVAKSPLDRERGDAGDEQQGRDELSIVVRQVAAPSKLPPLRPKSHDDELFSRKLHEVAAQLSAAQNELTRVGHERDVLYGELLQARRAAKAASGNAAVAVRKLLPLLDWAAANRGSLLFGAGRQMRFRLTGILDSIARDVDAIEAYVREYNKFRGTAESTRLRILQTCVEIGSELMDLPLFSAIDYSTMYSDVAASGLSPLSHFVTRGRAEDRCIHPLLDNQFYGASHPEVAAFQMTPCLHYIHYGADKGFDPHPLFDSKSYLERYPDVRHSGLTPLEHYIRNPLCNPHPLFDSAYYLGQNPDVMAAGLNPLVHFVLFGAREGRRPHPLFHTEYYLAVNADVAAVGVNPLVHYLTYGWKEGRDPNPELYGQLLTSGSGRSNPLLEYLARGEASSARSIWSMPDARLREGGAPSILMIDALFPRPDQDSGSLDQIGFMRIFISLGFRVYFCPTWEFGGNPEREQELSALGVECVRSPDFRNLDEFLLFNGKSIVASFVSRVALMESCYDILREFCPRSPIIFNTVDIHHLREQREATLRRDEQLARKARETRAKETTFIKSSDLTIVVSQREAEMISKEVEGANVITIPLIREWTAEAVPDFDTRRGICFIGGFAHQPNVDAVEYFVGSIWPAIVQRQPDMEFYIVGSNMPQRLRDLDVRGVVPIGFVEDLPAWLANIRLTVAPLRYGAGAKGKIVSSVGSGVPCVSTAIGAEGMGLVDGETIVVVDSEAAFAEQVLRLYNDNEHWQRLSQAGLAFIRENYSLEAGREILKSHLRQLGVRLPGNLGRSVAGRRNA</sequence>
<evidence type="ECO:0000256" key="1">
    <source>
        <dbReference type="SAM" id="MobiDB-lite"/>
    </source>
</evidence>
<feature type="region of interest" description="Disordered" evidence="1">
    <location>
        <begin position="284"/>
        <end position="328"/>
    </location>
</feature>
<dbReference type="Proteomes" id="UP000542353">
    <property type="component" value="Unassembled WGS sequence"/>
</dbReference>
<evidence type="ECO:0000313" key="2">
    <source>
        <dbReference type="EMBL" id="MBB5047021.1"/>
    </source>
</evidence>
<keyword evidence="3" id="KW-1185">Reference proteome</keyword>
<proteinExistence type="predicted"/>
<reference evidence="2 3" key="1">
    <citation type="submission" date="2020-08" db="EMBL/GenBank/DDBJ databases">
        <title>Genomic Encyclopedia of Type Strains, Phase IV (KMG-IV): sequencing the most valuable type-strain genomes for metagenomic binning, comparative biology and taxonomic classification.</title>
        <authorList>
            <person name="Goeker M."/>
        </authorList>
    </citation>
    <scope>NUCLEOTIDE SEQUENCE [LARGE SCALE GENOMIC DNA]</scope>
    <source>
        <strain evidence="2 3">DSM 12706</strain>
    </source>
</reference>
<dbReference type="Pfam" id="PF13692">
    <property type="entry name" value="Glyco_trans_1_4"/>
    <property type="match status" value="1"/>
</dbReference>
<dbReference type="EMBL" id="JACHIH010000008">
    <property type="protein sequence ID" value="MBB5047021.1"/>
    <property type="molecule type" value="Genomic_DNA"/>
</dbReference>
<dbReference type="GO" id="GO:0016740">
    <property type="term" value="F:transferase activity"/>
    <property type="evidence" value="ECO:0007669"/>
    <property type="project" value="UniProtKB-KW"/>
</dbReference>
<dbReference type="PANTHER" id="PTHR12526">
    <property type="entry name" value="GLYCOSYLTRANSFERASE"/>
    <property type="match status" value="1"/>
</dbReference>
<name>A0A7W7Z2Y6_9BRAD</name>
<organism evidence="2 3">
    <name type="scientific">Rhodopseudomonas rhenobacensis</name>
    <dbReference type="NCBI Taxonomy" id="87461"/>
    <lineage>
        <taxon>Bacteria</taxon>
        <taxon>Pseudomonadati</taxon>
        <taxon>Pseudomonadota</taxon>
        <taxon>Alphaproteobacteria</taxon>
        <taxon>Hyphomicrobiales</taxon>
        <taxon>Nitrobacteraceae</taxon>
        <taxon>Rhodopseudomonas</taxon>
    </lineage>
</organism>
<gene>
    <name evidence="2" type="ORF">HNR60_001773</name>
</gene>
<evidence type="ECO:0000313" key="3">
    <source>
        <dbReference type="Proteomes" id="UP000542353"/>
    </source>
</evidence>
<dbReference type="AlphaFoldDB" id="A0A7W7Z2Y6"/>
<protein>
    <submittedName>
        <fullName evidence="2">Glycosyltransferase involved in cell wall biosynthesis</fullName>
    </submittedName>
</protein>
<comment type="caution">
    <text evidence="2">The sequence shown here is derived from an EMBL/GenBank/DDBJ whole genome shotgun (WGS) entry which is preliminary data.</text>
</comment>